<dbReference type="GO" id="GO:0016787">
    <property type="term" value="F:hydrolase activity"/>
    <property type="evidence" value="ECO:0007669"/>
    <property type="project" value="UniProtKB-KW"/>
</dbReference>
<dbReference type="OrthoDB" id="9793489at2"/>
<gene>
    <name evidence="2" type="ORF">D3H65_15790</name>
</gene>
<keyword evidence="2" id="KW-0378">Hydrolase</keyword>
<protein>
    <submittedName>
        <fullName evidence="2">Class A beta-lactamase-related serine hydrolase</fullName>
    </submittedName>
</protein>
<dbReference type="AlphaFoldDB" id="A0A3B7MUP6"/>
<dbReference type="PANTHER" id="PTHR46825">
    <property type="entry name" value="D-ALANYL-D-ALANINE-CARBOXYPEPTIDASE/ENDOPEPTIDASE AMPH"/>
    <property type="match status" value="1"/>
</dbReference>
<dbReference type="Gene3D" id="3.40.710.10">
    <property type="entry name" value="DD-peptidase/beta-lactamase superfamily"/>
    <property type="match status" value="1"/>
</dbReference>
<proteinExistence type="predicted"/>
<keyword evidence="3" id="KW-1185">Reference proteome</keyword>
<reference evidence="2 3" key="1">
    <citation type="submission" date="2018-09" db="EMBL/GenBank/DDBJ databases">
        <title>Genome sequencing of strain 6GH32-13.</title>
        <authorList>
            <person name="Weon H.-Y."/>
            <person name="Heo J."/>
            <person name="Kwon S.-W."/>
        </authorList>
    </citation>
    <scope>NUCLEOTIDE SEQUENCE [LARGE SCALE GENOMIC DNA]</scope>
    <source>
        <strain evidence="2 3">5GH32-13</strain>
    </source>
</reference>
<evidence type="ECO:0000259" key="1">
    <source>
        <dbReference type="Pfam" id="PF00144"/>
    </source>
</evidence>
<dbReference type="InterPro" id="IPR050491">
    <property type="entry name" value="AmpC-like"/>
</dbReference>
<dbReference type="InterPro" id="IPR012338">
    <property type="entry name" value="Beta-lactam/transpept-like"/>
</dbReference>
<evidence type="ECO:0000313" key="3">
    <source>
        <dbReference type="Proteomes" id="UP000263900"/>
    </source>
</evidence>
<sequence length="452" mass="49513">MKTAFNDMKNKIIFLILVALLQISTGYTQSFDKAKIDSFFDRLAEKHKAMGSLTIAKDGQVLYTRAIGYSQINETGKKAITAATRFRIASITKMYTAVMIFQLVEEGKLKLTDTLYQFFPQVANARKITIAHILGHRSGIHDALLDKNLRPAAGWNAITKDEMFAIIAKGTPDFEPDAQHAYSNSGYAILGLIIEKLTGKPYEEALRERITARIGLRDTYIATGDIDVNKNEALSYMDLGGNWKQVSEPPSSLLFGAGAIISTPTEMAQFIQALFTGKLISPASLNQMKTMREGEGLGMEPFTFAGKTFYGHTGGSSSNGAWLAYLPEEKLAVAYTTNAKIYPVRNIMSGVIDIYYNRSFEVPAFASIAVSLEVLDKYVGVYSTTAAPVKLTITREGTTLFFQPPGEKAVALEATADNTFTIGGAVVIEFDAAKKQMTIKRGGGIRIFTKDN</sequence>
<dbReference type="KEGG" id="pseg:D3H65_15790"/>
<name>A0A3B7MUP6_9BACT</name>
<evidence type="ECO:0000313" key="2">
    <source>
        <dbReference type="EMBL" id="AXY75355.1"/>
    </source>
</evidence>
<feature type="domain" description="Beta-lactamase-related" evidence="1">
    <location>
        <begin position="40"/>
        <end position="340"/>
    </location>
</feature>
<dbReference type="PANTHER" id="PTHR46825:SF9">
    <property type="entry name" value="BETA-LACTAMASE-RELATED DOMAIN-CONTAINING PROTEIN"/>
    <property type="match status" value="1"/>
</dbReference>
<dbReference type="Pfam" id="PF00144">
    <property type="entry name" value="Beta-lactamase"/>
    <property type="match status" value="1"/>
</dbReference>
<dbReference type="SUPFAM" id="SSF56601">
    <property type="entry name" value="beta-lactamase/transpeptidase-like"/>
    <property type="match status" value="1"/>
</dbReference>
<dbReference type="EMBL" id="CP032157">
    <property type="protein sequence ID" value="AXY75355.1"/>
    <property type="molecule type" value="Genomic_DNA"/>
</dbReference>
<dbReference type="InterPro" id="IPR001466">
    <property type="entry name" value="Beta-lactam-related"/>
</dbReference>
<organism evidence="2 3">
    <name type="scientific">Paraflavitalea soli</name>
    <dbReference type="NCBI Taxonomy" id="2315862"/>
    <lineage>
        <taxon>Bacteria</taxon>
        <taxon>Pseudomonadati</taxon>
        <taxon>Bacteroidota</taxon>
        <taxon>Chitinophagia</taxon>
        <taxon>Chitinophagales</taxon>
        <taxon>Chitinophagaceae</taxon>
        <taxon>Paraflavitalea</taxon>
    </lineage>
</organism>
<accession>A0A3B7MUP6</accession>
<dbReference type="Proteomes" id="UP000263900">
    <property type="component" value="Chromosome"/>
</dbReference>